<keyword evidence="9" id="KW-1185">Reference proteome</keyword>
<accession>A0A197K1W2</accession>
<dbReference type="EMBL" id="KV442035">
    <property type="protein sequence ID" value="OAQ30454.1"/>
    <property type="molecule type" value="Genomic_DNA"/>
</dbReference>
<dbReference type="PANTHER" id="PTHR28264:SF1">
    <property type="entry name" value="CYTOCHROME C OXIDASE SUBUNIT 6C"/>
    <property type="match status" value="1"/>
</dbReference>
<dbReference type="CDD" id="cd22888">
    <property type="entry name" value="CcO_VIIa_fungal"/>
    <property type="match status" value="1"/>
</dbReference>
<evidence type="ECO:0008006" key="10">
    <source>
        <dbReference type="Google" id="ProtNLM"/>
    </source>
</evidence>
<keyword evidence="6 7" id="KW-0472">Membrane</keyword>
<dbReference type="OrthoDB" id="2317211at2759"/>
<dbReference type="PANTHER" id="PTHR28264">
    <property type="entry name" value="CYTOCHROME C OXIDASE SUBUNIT 7A"/>
    <property type="match status" value="1"/>
</dbReference>
<comment type="subcellular location">
    <subcellularLocation>
        <location evidence="1">Mitochondrion inner membrane</location>
    </subcellularLocation>
</comment>
<dbReference type="AlphaFoldDB" id="A0A197K1W2"/>
<dbReference type="Proteomes" id="UP000078512">
    <property type="component" value="Unassembled WGS sequence"/>
</dbReference>
<evidence type="ECO:0000313" key="9">
    <source>
        <dbReference type="Proteomes" id="UP000078512"/>
    </source>
</evidence>
<evidence type="ECO:0000256" key="2">
    <source>
        <dbReference type="ARBA" id="ARBA00022692"/>
    </source>
</evidence>
<gene>
    <name evidence="8" type="ORF">K457DRAFT_31596</name>
</gene>
<evidence type="ECO:0000256" key="6">
    <source>
        <dbReference type="ARBA" id="ARBA00023136"/>
    </source>
</evidence>
<organism evidence="8 9">
    <name type="scientific">Linnemannia elongata AG-77</name>
    <dbReference type="NCBI Taxonomy" id="1314771"/>
    <lineage>
        <taxon>Eukaryota</taxon>
        <taxon>Fungi</taxon>
        <taxon>Fungi incertae sedis</taxon>
        <taxon>Mucoromycota</taxon>
        <taxon>Mortierellomycotina</taxon>
        <taxon>Mortierellomycetes</taxon>
        <taxon>Mortierellales</taxon>
        <taxon>Mortierellaceae</taxon>
        <taxon>Linnemannia</taxon>
    </lineage>
</organism>
<proteinExistence type="predicted"/>
<reference evidence="8 9" key="1">
    <citation type="submission" date="2016-05" db="EMBL/GenBank/DDBJ databases">
        <title>Genome sequencing reveals origins of a unique bacterial endosymbiosis in the earliest lineages of terrestrial Fungi.</title>
        <authorList>
            <consortium name="DOE Joint Genome Institute"/>
            <person name="Uehling J."/>
            <person name="Gryganskyi A."/>
            <person name="Hameed K."/>
            <person name="Tschaplinski T."/>
            <person name="Misztal P."/>
            <person name="Wu S."/>
            <person name="Desiro A."/>
            <person name="Vande Pol N."/>
            <person name="Du Z.-Y."/>
            <person name="Zienkiewicz A."/>
            <person name="Zienkiewicz K."/>
            <person name="Morin E."/>
            <person name="Tisserant E."/>
            <person name="Splivallo R."/>
            <person name="Hainaut M."/>
            <person name="Henrissat B."/>
            <person name="Ohm R."/>
            <person name="Kuo A."/>
            <person name="Yan J."/>
            <person name="Lipzen A."/>
            <person name="Nolan M."/>
            <person name="Labutti K."/>
            <person name="Barry K."/>
            <person name="Goldstein A."/>
            <person name="Labbe J."/>
            <person name="Schadt C."/>
            <person name="Tuskan G."/>
            <person name="Grigoriev I."/>
            <person name="Martin F."/>
            <person name="Vilgalys R."/>
            <person name="Bonito G."/>
        </authorList>
    </citation>
    <scope>NUCLEOTIDE SEQUENCE [LARGE SCALE GENOMIC DNA]</scope>
    <source>
        <strain evidence="8 9">AG-77</strain>
    </source>
</reference>
<feature type="transmembrane region" description="Helical" evidence="7">
    <location>
        <begin position="13"/>
        <end position="32"/>
    </location>
</feature>
<name>A0A197K1W2_9FUNG</name>
<protein>
    <recommendedName>
        <fullName evidence="10">Cytochrome c oxidase polypeptide VIIA</fullName>
    </recommendedName>
</protein>
<evidence type="ECO:0000256" key="4">
    <source>
        <dbReference type="ARBA" id="ARBA00022989"/>
    </source>
</evidence>
<evidence type="ECO:0000256" key="3">
    <source>
        <dbReference type="ARBA" id="ARBA00022792"/>
    </source>
</evidence>
<keyword evidence="5" id="KW-0496">Mitochondrion</keyword>
<evidence type="ECO:0000256" key="5">
    <source>
        <dbReference type="ARBA" id="ARBA00023128"/>
    </source>
</evidence>
<evidence type="ECO:0000256" key="7">
    <source>
        <dbReference type="SAM" id="Phobius"/>
    </source>
</evidence>
<dbReference type="GO" id="GO:0006123">
    <property type="term" value="P:mitochondrial electron transport, cytochrome c to oxygen"/>
    <property type="evidence" value="ECO:0007669"/>
    <property type="project" value="TreeGrafter"/>
</dbReference>
<evidence type="ECO:0000256" key="1">
    <source>
        <dbReference type="ARBA" id="ARBA00004273"/>
    </source>
</evidence>
<keyword evidence="2 7" id="KW-0812">Transmembrane</keyword>
<sequence length="55" mass="6095">MIAPVQNQLSKSMLIHIGIGMTLGTTAAYGYWHKIALANRAQREAYYVKLNSTKA</sequence>
<keyword evidence="4 7" id="KW-1133">Transmembrane helix</keyword>
<evidence type="ECO:0000313" key="8">
    <source>
        <dbReference type="EMBL" id="OAQ30454.1"/>
    </source>
</evidence>
<dbReference type="GO" id="GO:0004129">
    <property type="term" value="F:cytochrome-c oxidase activity"/>
    <property type="evidence" value="ECO:0007669"/>
    <property type="project" value="TreeGrafter"/>
</dbReference>
<dbReference type="GO" id="GO:0005743">
    <property type="term" value="C:mitochondrial inner membrane"/>
    <property type="evidence" value="ECO:0007669"/>
    <property type="project" value="UniProtKB-SubCell"/>
</dbReference>
<keyword evidence="3" id="KW-0999">Mitochondrion inner membrane</keyword>